<dbReference type="SUPFAM" id="SSF50249">
    <property type="entry name" value="Nucleic acid-binding proteins"/>
    <property type="match status" value="1"/>
</dbReference>
<dbReference type="InterPro" id="IPR012340">
    <property type="entry name" value="NA-bd_OB-fold"/>
</dbReference>
<dbReference type="InterPro" id="IPR003489">
    <property type="entry name" value="RHF/RaiA"/>
</dbReference>
<dbReference type="Gene3D" id="2.40.50.140">
    <property type="entry name" value="Nucleic acid-binding proteins"/>
    <property type="match status" value="1"/>
</dbReference>
<dbReference type="SUPFAM" id="SSF69754">
    <property type="entry name" value="Ribosome binding protein Y (YfiA homologue)"/>
    <property type="match status" value="1"/>
</dbReference>
<sequence length="186" mass="21344">MKLPVRIIFRNMEPSAAIEAAVRERADKLDQFYEHIMSCRVVIELHHRHHHQGNLYHVRVDLKVPEAEIVASREPAGHHAHEDVYVAIRDAFNAVRRRLEDYVRRRRGVVKAHETPPHGRVAELYPDYGKIETPEGRLVYFHKNSVVGGDFDHLDLGTEVRFVEEQGELGPQASTVHVIGKHHVVG</sequence>
<protein>
    <submittedName>
        <fullName evidence="1">30S ribosomal protein S30</fullName>
    </submittedName>
</protein>
<keyword evidence="1" id="KW-0687">Ribonucleoprotein</keyword>
<name>A0A1F6U5Y0_9PROT</name>
<gene>
    <name evidence="1" type="ORF">A3A87_03935</name>
</gene>
<accession>A0A1F6U5Y0</accession>
<dbReference type="Gene3D" id="3.30.160.100">
    <property type="entry name" value="Ribosome hibernation promotion factor-like"/>
    <property type="match status" value="1"/>
</dbReference>
<dbReference type="GO" id="GO:0005840">
    <property type="term" value="C:ribosome"/>
    <property type="evidence" value="ECO:0007669"/>
    <property type="project" value="UniProtKB-KW"/>
</dbReference>
<dbReference type="Pfam" id="PF02482">
    <property type="entry name" value="Ribosomal_S30AE"/>
    <property type="match status" value="1"/>
</dbReference>
<organism evidence="1 2">
    <name type="scientific">Candidatus Muproteobacteria bacterium RIFCSPLOWO2_01_FULL_60_18</name>
    <dbReference type="NCBI Taxonomy" id="1817768"/>
    <lineage>
        <taxon>Bacteria</taxon>
        <taxon>Pseudomonadati</taxon>
        <taxon>Pseudomonadota</taxon>
        <taxon>Candidatus Muproteobacteria</taxon>
    </lineage>
</organism>
<dbReference type="EMBL" id="MFTC01000008">
    <property type="protein sequence ID" value="OGI52764.1"/>
    <property type="molecule type" value="Genomic_DNA"/>
</dbReference>
<dbReference type="CDD" id="cd00552">
    <property type="entry name" value="RaiA"/>
    <property type="match status" value="1"/>
</dbReference>
<dbReference type="Proteomes" id="UP000179037">
    <property type="component" value="Unassembled WGS sequence"/>
</dbReference>
<evidence type="ECO:0000313" key="2">
    <source>
        <dbReference type="Proteomes" id="UP000179037"/>
    </source>
</evidence>
<dbReference type="STRING" id="1817768.A3A87_03935"/>
<dbReference type="AlphaFoldDB" id="A0A1F6U5Y0"/>
<reference evidence="1 2" key="1">
    <citation type="journal article" date="2016" name="Nat. Commun.">
        <title>Thousands of microbial genomes shed light on interconnected biogeochemical processes in an aquifer system.</title>
        <authorList>
            <person name="Anantharaman K."/>
            <person name="Brown C.T."/>
            <person name="Hug L.A."/>
            <person name="Sharon I."/>
            <person name="Castelle C.J."/>
            <person name="Probst A.J."/>
            <person name="Thomas B.C."/>
            <person name="Singh A."/>
            <person name="Wilkins M.J."/>
            <person name="Karaoz U."/>
            <person name="Brodie E.L."/>
            <person name="Williams K.H."/>
            <person name="Hubbard S.S."/>
            <person name="Banfield J.F."/>
        </authorList>
    </citation>
    <scope>NUCLEOTIDE SEQUENCE [LARGE SCALE GENOMIC DNA]</scope>
</reference>
<proteinExistence type="predicted"/>
<dbReference type="InterPro" id="IPR036567">
    <property type="entry name" value="RHF-like"/>
</dbReference>
<comment type="caution">
    <text evidence="1">The sequence shown here is derived from an EMBL/GenBank/DDBJ whole genome shotgun (WGS) entry which is preliminary data.</text>
</comment>
<evidence type="ECO:0000313" key="1">
    <source>
        <dbReference type="EMBL" id="OGI52764.1"/>
    </source>
</evidence>
<keyword evidence="1" id="KW-0689">Ribosomal protein</keyword>